<reference evidence="1 2" key="1">
    <citation type="submission" date="2021-04" db="EMBL/GenBank/DDBJ databases">
        <authorList>
            <person name="Shkoporov A.N."/>
            <person name="Stockdale S.R."/>
            <person name="Guerin E."/>
            <person name="Ross R.P."/>
            <person name="Hill C."/>
        </authorList>
    </citation>
    <scope>NUCLEOTIDE SEQUENCE [LARGE SCALE GENOMIC DNA]</scope>
    <source>
        <strain evidence="2">cr17_1</strain>
    </source>
</reference>
<keyword evidence="2" id="KW-1185">Reference proteome</keyword>
<dbReference type="GeneID" id="75691605"/>
<evidence type="ECO:0000313" key="1">
    <source>
        <dbReference type="EMBL" id="QWM90322.1"/>
    </source>
</evidence>
<dbReference type="EMBL" id="MZ130488">
    <property type="protein sequence ID" value="QWM90322.1"/>
    <property type="molecule type" value="Genomic_DNA"/>
</dbReference>
<gene>
    <name evidence="1" type="primary">gp_25582</name>
</gene>
<dbReference type="KEGG" id="vg:75691605"/>
<accession>A0AAE7S190</accession>
<dbReference type="RefSeq" id="YP_010359894.1">
    <property type="nucleotide sequence ID" value="NC_062778.1"/>
</dbReference>
<organism evidence="1 2">
    <name type="scientific">uncultured phage cr17_1</name>
    <dbReference type="NCBI Taxonomy" id="2986404"/>
    <lineage>
        <taxon>Viruses</taxon>
        <taxon>Duplodnaviria</taxon>
        <taxon>Heunggongvirae</taxon>
        <taxon>Uroviricota</taxon>
        <taxon>Caudoviricetes</taxon>
        <taxon>Crassvirales</taxon>
        <taxon>Intestiviridae</taxon>
        <taxon>Crudevirinae</taxon>
        <taxon>Endlipuvirus</taxon>
        <taxon>Endlipuvirus intestinihominis</taxon>
    </lineage>
</organism>
<sequence>MKRNINNAKLDKNFILSKISQISIFSAYLGLSEEDIKHCIDTGELIISPLRYDRHPTCGFRYDNRGKLKFKDFAGFIWGDCFDIAAYVISYTYNRSIDITNKKDFISVLKHIAFTFGNIIYGNEKDENVLKDLSIGRDNIKKSKPIIEFVVREWNKYDIEYWEKGGVDLNWLNINFIYAVDQYYINRKTNPQPKYIYDKKDPCYAYITGRDNKGIHDVKLYFPKRDKHYTKFITNYNHLEGIYNLERDDYDYIVITKSTKDRVALSKMLWAMSSFTGDGVKAKIGTINIPAENYKLSTAEYYWLYNKLAIKDSKRLICLMDNDKSGYLEAIYLRDEFGMLPIYIPKIYNAKDFFELRSIYGFNKCKEFIIETYNKINDYVTRNQSIRNKETNDIMPF</sequence>
<dbReference type="Proteomes" id="UP000827442">
    <property type="component" value="Segment"/>
</dbReference>
<evidence type="ECO:0000313" key="2">
    <source>
        <dbReference type="Proteomes" id="UP000827442"/>
    </source>
</evidence>
<proteinExistence type="predicted"/>
<name>A0AAE7S190_9CAUD</name>
<protein>
    <submittedName>
        <fullName evidence="1">DNA primase, relaxosome complex</fullName>
    </submittedName>
</protein>